<reference evidence="6 7" key="1">
    <citation type="submission" date="2019-12" db="EMBL/GenBank/DDBJ databases">
        <authorList>
            <person name="Alioto T."/>
            <person name="Alioto T."/>
            <person name="Gomez Garrido J."/>
        </authorList>
    </citation>
    <scope>NUCLEOTIDE SEQUENCE [LARGE SCALE GENOMIC DNA]</scope>
</reference>
<dbReference type="InterPro" id="IPR011990">
    <property type="entry name" value="TPR-like_helical_dom_sf"/>
</dbReference>
<evidence type="ECO:0000313" key="7">
    <source>
        <dbReference type="Proteomes" id="UP000594638"/>
    </source>
</evidence>
<evidence type="ECO:0000259" key="5">
    <source>
        <dbReference type="Pfam" id="PF14432"/>
    </source>
</evidence>
<dbReference type="PROSITE" id="PS51375">
    <property type="entry name" value="PPR"/>
    <property type="match status" value="2"/>
</dbReference>
<dbReference type="GO" id="GO:0008270">
    <property type="term" value="F:zinc ion binding"/>
    <property type="evidence" value="ECO:0007669"/>
    <property type="project" value="InterPro"/>
</dbReference>
<keyword evidence="2" id="KW-0677">Repeat</keyword>
<dbReference type="PANTHER" id="PTHR47926:SF347">
    <property type="entry name" value="PENTATRICOPEPTIDE REPEAT-CONTAINING PROTEIN"/>
    <property type="match status" value="1"/>
</dbReference>
<dbReference type="Gramene" id="OE9A102633T1">
    <property type="protein sequence ID" value="OE9A102633C1"/>
    <property type="gene ID" value="OE9A102633"/>
</dbReference>
<dbReference type="PANTHER" id="PTHR47926">
    <property type="entry name" value="PENTATRICOPEPTIDE REPEAT-CONTAINING PROTEIN"/>
    <property type="match status" value="1"/>
</dbReference>
<dbReference type="NCBIfam" id="TIGR00756">
    <property type="entry name" value="PPR"/>
    <property type="match status" value="2"/>
</dbReference>
<dbReference type="GO" id="GO:0009451">
    <property type="term" value="P:RNA modification"/>
    <property type="evidence" value="ECO:0007669"/>
    <property type="project" value="InterPro"/>
</dbReference>
<organism evidence="6 7">
    <name type="scientific">Olea europaea subsp. europaea</name>
    <dbReference type="NCBI Taxonomy" id="158383"/>
    <lineage>
        <taxon>Eukaryota</taxon>
        <taxon>Viridiplantae</taxon>
        <taxon>Streptophyta</taxon>
        <taxon>Embryophyta</taxon>
        <taxon>Tracheophyta</taxon>
        <taxon>Spermatophyta</taxon>
        <taxon>Magnoliopsida</taxon>
        <taxon>eudicotyledons</taxon>
        <taxon>Gunneridae</taxon>
        <taxon>Pentapetalae</taxon>
        <taxon>asterids</taxon>
        <taxon>lamiids</taxon>
        <taxon>Lamiales</taxon>
        <taxon>Oleaceae</taxon>
        <taxon>Oleeae</taxon>
        <taxon>Olea</taxon>
    </lineage>
</organism>
<dbReference type="Pfam" id="PF13041">
    <property type="entry name" value="PPR_2"/>
    <property type="match status" value="1"/>
</dbReference>
<dbReference type="Pfam" id="PF13812">
    <property type="entry name" value="PPR_3"/>
    <property type="match status" value="1"/>
</dbReference>
<dbReference type="AlphaFoldDB" id="A0A8S0TP75"/>
<keyword evidence="7" id="KW-1185">Reference proteome</keyword>
<dbReference type="GO" id="GO:0003723">
    <property type="term" value="F:RNA binding"/>
    <property type="evidence" value="ECO:0007669"/>
    <property type="project" value="InterPro"/>
</dbReference>
<protein>
    <submittedName>
        <fullName evidence="6">Pentatricopeptide repeat-containing At2g15690-like</fullName>
    </submittedName>
</protein>
<feature type="compositionally biased region" description="Basic and acidic residues" evidence="4">
    <location>
        <begin position="279"/>
        <end position="297"/>
    </location>
</feature>
<dbReference type="InterPro" id="IPR002885">
    <property type="entry name" value="PPR_rpt"/>
</dbReference>
<feature type="domain" description="DYW" evidence="5">
    <location>
        <begin position="314"/>
        <end position="406"/>
    </location>
</feature>
<dbReference type="Proteomes" id="UP000594638">
    <property type="component" value="Unassembled WGS sequence"/>
</dbReference>
<accession>A0A8S0TP75</accession>
<gene>
    <name evidence="6" type="ORF">OLEA9_A102633</name>
</gene>
<feature type="repeat" description="PPR" evidence="3">
    <location>
        <begin position="113"/>
        <end position="143"/>
    </location>
</feature>
<dbReference type="EMBL" id="CACTIH010007284">
    <property type="protein sequence ID" value="CAA3007798.1"/>
    <property type="molecule type" value="Genomic_DNA"/>
</dbReference>
<feature type="region of interest" description="Disordered" evidence="4">
    <location>
        <begin position="264"/>
        <end position="297"/>
    </location>
</feature>
<evidence type="ECO:0000313" key="6">
    <source>
        <dbReference type="EMBL" id="CAA3007798.1"/>
    </source>
</evidence>
<evidence type="ECO:0000256" key="4">
    <source>
        <dbReference type="SAM" id="MobiDB-lite"/>
    </source>
</evidence>
<dbReference type="FunFam" id="1.25.40.10:FF:000031">
    <property type="entry name" value="Pentatricopeptide repeat-containing protein mitochondrial"/>
    <property type="match status" value="1"/>
</dbReference>
<evidence type="ECO:0000256" key="1">
    <source>
        <dbReference type="ARBA" id="ARBA00006643"/>
    </source>
</evidence>
<dbReference type="Pfam" id="PF14432">
    <property type="entry name" value="DYW_deaminase"/>
    <property type="match status" value="1"/>
</dbReference>
<feature type="repeat" description="PPR" evidence="3">
    <location>
        <begin position="144"/>
        <end position="178"/>
    </location>
</feature>
<sequence length="406" mass="46785">MAQGSAMASPLSFSSKHLVKGFFTLPLEKVTFKKKIPIGILKFSQQNVVLSKQLSREKDVLSALEALDEMKNNGILAESQDVIELMKAIVDMKFLEAGERIHEYIQRNSLDFDVIVFNKLIEMYFKLGRTSSAYQVFDKMLLKNLDTWNKMITGLAENEEGEVALQVFSRFIKDGIKPNDITFLGVLKACEYLGDLGKGQEYFESMTRIYGIRPSLEHYLSFLNLHRKYKTISESREYFLSHFSYKPNAKVWGFLENHLRTEAKDQMSRKPGMKLNKNKIIDENPESNRKSAPPGKEKAYEKLRLLSNEAKKAGYVPDTRYVLHDLDEEAKEKALLYHSERLAIAYGLISTPAGTTLRIIKNLRICGDCHNFVKILSSFEKREFVVRDNKRFHHFRDGKCSCGDFW</sequence>
<name>A0A8S0TP75_OLEEU</name>
<dbReference type="InterPro" id="IPR032867">
    <property type="entry name" value="DYW_dom"/>
</dbReference>
<dbReference type="OrthoDB" id="185373at2759"/>
<dbReference type="Pfam" id="PF01535">
    <property type="entry name" value="PPR"/>
    <property type="match status" value="1"/>
</dbReference>
<dbReference type="InterPro" id="IPR046960">
    <property type="entry name" value="PPR_At4g14850-like_plant"/>
</dbReference>
<dbReference type="Gene3D" id="1.25.40.10">
    <property type="entry name" value="Tetratricopeptide repeat domain"/>
    <property type="match status" value="1"/>
</dbReference>
<comment type="similarity">
    <text evidence="1">Belongs to the PPR family. PCMP-H subfamily.</text>
</comment>
<evidence type="ECO:0000256" key="3">
    <source>
        <dbReference type="PROSITE-ProRule" id="PRU00708"/>
    </source>
</evidence>
<evidence type="ECO:0000256" key="2">
    <source>
        <dbReference type="ARBA" id="ARBA00022737"/>
    </source>
</evidence>
<proteinExistence type="inferred from homology"/>
<comment type="caution">
    <text evidence="6">The sequence shown here is derived from an EMBL/GenBank/DDBJ whole genome shotgun (WGS) entry which is preliminary data.</text>
</comment>